<reference evidence="2 3" key="1">
    <citation type="submission" date="2023-05" db="EMBL/GenBank/DDBJ databases">
        <title>B98-5 Cell Line De Novo Hybrid Assembly: An Optical Mapping Approach.</title>
        <authorList>
            <person name="Kananen K."/>
            <person name="Auerbach J.A."/>
            <person name="Kautto E."/>
            <person name="Blachly J.S."/>
        </authorList>
    </citation>
    <scope>NUCLEOTIDE SEQUENCE [LARGE SCALE GENOMIC DNA]</scope>
    <source>
        <strain evidence="2">B95-8</strain>
        <tissue evidence="2">Cell line</tissue>
    </source>
</reference>
<evidence type="ECO:0000313" key="2">
    <source>
        <dbReference type="EMBL" id="KAK2114568.1"/>
    </source>
</evidence>
<dbReference type="EMBL" id="JASSZA010000004">
    <property type="protein sequence ID" value="KAK2114568.1"/>
    <property type="molecule type" value="Genomic_DNA"/>
</dbReference>
<evidence type="ECO:0000256" key="1">
    <source>
        <dbReference type="SAM" id="MobiDB-lite"/>
    </source>
</evidence>
<accession>A0ABQ9VYW4</accession>
<organism evidence="2 3">
    <name type="scientific">Saguinus oedipus</name>
    <name type="common">Cotton-top tamarin</name>
    <name type="synonym">Oedipomidas oedipus</name>
    <dbReference type="NCBI Taxonomy" id="9490"/>
    <lineage>
        <taxon>Eukaryota</taxon>
        <taxon>Metazoa</taxon>
        <taxon>Chordata</taxon>
        <taxon>Craniata</taxon>
        <taxon>Vertebrata</taxon>
        <taxon>Euteleostomi</taxon>
        <taxon>Mammalia</taxon>
        <taxon>Eutheria</taxon>
        <taxon>Euarchontoglires</taxon>
        <taxon>Primates</taxon>
        <taxon>Haplorrhini</taxon>
        <taxon>Platyrrhini</taxon>
        <taxon>Cebidae</taxon>
        <taxon>Callitrichinae</taxon>
        <taxon>Saguinus</taxon>
    </lineage>
</organism>
<proteinExistence type="predicted"/>
<evidence type="ECO:0000313" key="3">
    <source>
        <dbReference type="Proteomes" id="UP001266305"/>
    </source>
</evidence>
<sequence length="91" mass="10531">MTNNKDTSCTKAAQCHLRVNYRGENTQSHYEEAKSIKGLTNPENTDTQLAHEKPKERKQQSRRSFVLAGVLRYTDESEQENKLSTKEMSKR</sequence>
<feature type="compositionally biased region" description="Basic and acidic residues" evidence="1">
    <location>
        <begin position="73"/>
        <end position="91"/>
    </location>
</feature>
<dbReference type="Proteomes" id="UP001266305">
    <property type="component" value="Unassembled WGS sequence"/>
</dbReference>
<keyword evidence="3" id="KW-1185">Reference proteome</keyword>
<feature type="region of interest" description="Disordered" evidence="1">
    <location>
        <begin position="24"/>
        <end position="91"/>
    </location>
</feature>
<protein>
    <submittedName>
        <fullName evidence="2">Uncharacterized protein</fullName>
    </submittedName>
</protein>
<comment type="caution">
    <text evidence="2">The sequence shown here is derived from an EMBL/GenBank/DDBJ whole genome shotgun (WGS) entry which is preliminary data.</text>
</comment>
<feature type="compositionally biased region" description="Basic and acidic residues" evidence="1">
    <location>
        <begin position="49"/>
        <end position="59"/>
    </location>
</feature>
<gene>
    <name evidence="2" type="ORF">P7K49_008834</name>
</gene>
<name>A0ABQ9VYW4_SAGOE</name>